<dbReference type="InterPro" id="IPR007367">
    <property type="entry name" value="DUF433"/>
</dbReference>
<dbReference type="SUPFAM" id="SSF46689">
    <property type="entry name" value="Homeodomain-like"/>
    <property type="match status" value="1"/>
</dbReference>
<comment type="caution">
    <text evidence="1">The sequence shown here is derived from an EMBL/GenBank/DDBJ whole genome shotgun (WGS) entry which is preliminary data.</text>
</comment>
<accession>A0A9X5GQI3</accession>
<proteinExistence type="predicted"/>
<dbReference type="Pfam" id="PF04255">
    <property type="entry name" value="DUF433"/>
    <property type="match status" value="1"/>
</dbReference>
<dbReference type="Proteomes" id="UP001154420">
    <property type="component" value="Unassembled WGS sequence"/>
</dbReference>
<dbReference type="EMBL" id="QZDT01000001">
    <property type="protein sequence ID" value="NBJ91239.1"/>
    <property type="molecule type" value="Genomic_DNA"/>
</dbReference>
<evidence type="ECO:0000313" key="1">
    <source>
        <dbReference type="EMBL" id="NBJ91239.1"/>
    </source>
</evidence>
<dbReference type="InterPro" id="IPR009057">
    <property type="entry name" value="Homeodomain-like_sf"/>
</dbReference>
<sequence length="56" mass="6432">MPVINNTRIPVSLMVACLKDEMTIKEISEEYKLAEKDIEKAMEYVIEVLDAPYQEG</sequence>
<dbReference type="InterPro" id="IPR036388">
    <property type="entry name" value="WH-like_DNA-bd_sf"/>
</dbReference>
<dbReference type="AlphaFoldDB" id="A0A9X5GQI3"/>
<name>A0A9X5GQI3_9FIRM</name>
<keyword evidence="2" id="KW-1185">Reference proteome</keyword>
<evidence type="ECO:0000313" key="2">
    <source>
        <dbReference type="Proteomes" id="UP001154420"/>
    </source>
</evidence>
<protein>
    <submittedName>
        <fullName evidence="1">DUF433 domain-containing protein</fullName>
    </submittedName>
</protein>
<reference evidence="1" key="1">
    <citation type="submission" date="2018-09" db="EMBL/GenBank/DDBJ databases">
        <title>Murine metabolic-syndrome-specific gut microbial biobank.</title>
        <authorList>
            <person name="Liu C."/>
        </authorList>
    </citation>
    <scope>NUCLEOTIDE SEQUENCE</scope>
    <source>
        <strain evidence="1">D42-62</strain>
    </source>
</reference>
<gene>
    <name evidence="1" type="ORF">D5281_01240</name>
</gene>
<dbReference type="Gene3D" id="1.10.10.10">
    <property type="entry name" value="Winged helix-like DNA-binding domain superfamily/Winged helix DNA-binding domain"/>
    <property type="match status" value="1"/>
</dbReference>
<organism evidence="1 2">
    <name type="scientific">Parablautia muri</name>
    <dbReference type="NCBI Taxonomy" id="2320879"/>
    <lineage>
        <taxon>Bacteria</taxon>
        <taxon>Bacillati</taxon>
        <taxon>Bacillota</taxon>
        <taxon>Clostridia</taxon>
        <taxon>Lachnospirales</taxon>
        <taxon>Lachnospiraceae</taxon>
        <taxon>Parablautia</taxon>
    </lineage>
</organism>